<dbReference type="PANTHER" id="PTHR21145:SF0">
    <property type="entry name" value="CHORISMATE MUTASE 1, CHLOROPLASTIC"/>
    <property type="match status" value="1"/>
</dbReference>
<evidence type="ECO:0000256" key="2">
    <source>
        <dbReference type="ARBA" id="ARBA00004817"/>
    </source>
</evidence>
<dbReference type="EC" id="5.4.99.5" evidence="3"/>
<dbReference type="Gene3D" id="1.10.590.10">
    <property type="entry name" value="Chorismate mutase, AroQ class superfamily, eukaryotic"/>
    <property type="match status" value="1"/>
</dbReference>
<dbReference type="EMBL" id="JASCZI010272243">
    <property type="protein sequence ID" value="MED6221248.1"/>
    <property type="molecule type" value="Genomic_DNA"/>
</dbReference>
<sequence length="324" mass="37066">MEAKLLFKATTTFFAAPCSLCDPSRPFSSFPCTTQRTSFPFNPISDFSQKCTLSVRPNAASTESVPTKKRIDESENLTLDHIRHSLIRQEDSIIFGLLERAQYCYNEETYDPDAFSMDGFHGSLVEYMVRETEKLHAKVGRYKSPDEHPFFPDGLPEPMLPPLQYPKVLHPIADSININDQVWSVYFRVLIPQLVKEGDDGNCGSTAVCDTMCLQALSKRIHYGKFVAEAKFQADPDAYKAAIIAQDKEKLMELLTYPEVEEAIKRRVEMKAKTYGQEFVVNMKEHRAEPVYKINPRLIADLYSDWIMPLTKEVQVAYLLRKLD</sequence>
<keyword evidence="4" id="KW-0028">Amino-acid biosynthesis</keyword>
<dbReference type="Proteomes" id="UP001341840">
    <property type="component" value="Unassembled WGS sequence"/>
</dbReference>
<dbReference type="PANTHER" id="PTHR21145">
    <property type="entry name" value="CHORISMATE MUTASE"/>
    <property type="match status" value="1"/>
</dbReference>
<dbReference type="InterPro" id="IPR008238">
    <property type="entry name" value="Chorismate_mutase_AroQ_euk"/>
</dbReference>
<dbReference type="GO" id="GO:0004106">
    <property type="term" value="F:chorismate mutase activity"/>
    <property type="evidence" value="ECO:0007669"/>
    <property type="project" value="UniProtKB-EC"/>
</dbReference>
<name>A0ABU6ZH01_9FABA</name>
<dbReference type="PROSITE" id="PS51169">
    <property type="entry name" value="CHORISMATE_MUT_3"/>
    <property type="match status" value="1"/>
</dbReference>
<dbReference type="SUPFAM" id="SSF48600">
    <property type="entry name" value="Chorismate mutase II"/>
    <property type="match status" value="1"/>
</dbReference>
<organism evidence="8 9">
    <name type="scientific">Stylosanthes scabra</name>
    <dbReference type="NCBI Taxonomy" id="79078"/>
    <lineage>
        <taxon>Eukaryota</taxon>
        <taxon>Viridiplantae</taxon>
        <taxon>Streptophyta</taxon>
        <taxon>Embryophyta</taxon>
        <taxon>Tracheophyta</taxon>
        <taxon>Spermatophyta</taxon>
        <taxon>Magnoliopsida</taxon>
        <taxon>eudicotyledons</taxon>
        <taxon>Gunneridae</taxon>
        <taxon>Pentapetalae</taxon>
        <taxon>rosids</taxon>
        <taxon>fabids</taxon>
        <taxon>Fabales</taxon>
        <taxon>Fabaceae</taxon>
        <taxon>Papilionoideae</taxon>
        <taxon>50 kb inversion clade</taxon>
        <taxon>dalbergioids sensu lato</taxon>
        <taxon>Dalbergieae</taxon>
        <taxon>Pterocarpus clade</taxon>
        <taxon>Stylosanthes</taxon>
    </lineage>
</organism>
<keyword evidence="5" id="KW-0057">Aromatic amino acid biosynthesis</keyword>
<comment type="caution">
    <text evidence="8">The sequence shown here is derived from an EMBL/GenBank/DDBJ whole genome shotgun (WGS) entry which is preliminary data.</text>
</comment>
<feature type="domain" description="Chorismate mutase" evidence="7">
    <location>
        <begin position="205"/>
        <end position="315"/>
    </location>
</feature>
<dbReference type="InterPro" id="IPR037039">
    <property type="entry name" value="CM_AroQ_sf_eucaryotic"/>
</dbReference>
<evidence type="ECO:0000256" key="5">
    <source>
        <dbReference type="ARBA" id="ARBA00023141"/>
    </source>
</evidence>
<dbReference type="NCBIfam" id="TIGR01802">
    <property type="entry name" value="CM_pl-yst"/>
    <property type="match status" value="1"/>
</dbReference>
<evidence type="ECO:0000256" key="6">
    <source>
        <dbReference type="ARBA" id="ARBA00023235"/>
    </source>
</evidence>
<dbReference type="InterPro" id="IPR002701">
    <property type="entry name" value="CM_II_prokaryot"/>
</dbReference>
<keyword evidence="9" id="KW-1185">Reference proteome</keyword>
<comment type="pathway">
    <text evidence="2">Metabolic intermediate biosynthesis; prephenate biosynthesis; prephenate from chorismate: step 1/1.</text>
</comment>
<gene>
    <name evidence="8" type="primary">CM1_3</name>
    <name evidence="8" type="ORF">PIB30_052589</name>
</gene>
<comment type="catalytic activity">
    <reaction evidence="1">
        <text>chorismate = prephenate</text>
        <dbReference type="Rhea" id="RHEA:13897"/>
        <dbReference type="ChEBI" id="CHEBI:29748"/>
        <dbReference type="ChEBI" id="CHEBI:29934"/>
        <dbReference type="EC" id="5.4.99.5"/>
    </reaction>
</comment>
<evidence type="ECO:0000313" key="8">
    <source>
        <dbReference type="EMBL" id="MED6221248.1"/>
    </source>
</evidence>
<evidence type="ECO:0000256" key="4">
    <source>
        <dbReference type="ARBA" id="ARBA00022605"/>
    </source>
</evidence>
<keyword evidence="6 8" id="KW-0413">Isomerase</keyword>
<proteinExistence type="predicted"/>
<evidence type="ECO:0000256" key="3">
    <source>
        <dbReference type="ARBA" id="ARBA00012404"/>
    </source>
</evidence>
<dbReference type="Pfam" id="PF01817">
    <property type="entry name" value="CM_2"/>
    <property type="match status" value="1"/>
</dbReference>
<evidence type="ECO:0000313" key="9">
    <source>
        <dbReference type="Proteomes" id="UP001341840"/>
    </source>
</evidence>
<evidence type="ECO:0000256" key="1">
    <source>
        <dbReference type="ARBA" id="ARBA00000824"/>
    </source>
</evidence>
<reference evidence="8 9" key="1">
    <citation type="journal article" date="2023" name="Plants (Basel)">
        <title>Bridging the Gap: Combining Genomics and Transcriptomics Approaches to Understand Stylosanthes scabra, an Orphan Legume from the Brazilian Caatinga.</title>
        <authorList>
            <person name="Ferreira-Neto J.R.C."/>
            <person name="da Silva M.D."/>
            <person name="Binneck E."/>
            <person name="de Melo N.F."/>
            <person name="da Silva R.H."/>
            <person name="de Melo A.L.T.M."/>
            <person name="Pandolfi V."/>
            <person name="Bustamante F.O."/>
            <person name="Brasileiro-Vidal A.C."/>
            <person name="Benko-Iseppon A.M."/>
        </authorList>
    </citation>
    <scope>NUCLEOTIDE SEQUENCE [LARGE SCALE GENOMIC DNA]</scope>
    <source>
        <tissue evidence="8">Leaves</tissue>
    </source>
</reference>
<protein>
    <recommendedName>
        <fullName evidence="3">chorismate mutase</fullName>
        <ecNumber evidence="3">5.4.99.5</ecNumber>
    </recommendedName>
</protein>
<dbReference type="InterPro" id="IPR036263">
    <property type="entry name" value="Chorismate_II_sf"/>
</dbReference>
<accession>A0ABU6ZH01</accession>
<evidence type="ECO:0000259" key="7">
    <source>
        <dbReference type="Pfam" id="PF01817"/>
    </source>
</evidence>